<dbReference type="GO" id="GO:0009279">
    <property type="term" value="C:cell outer membrane"/>
    <property type="evidence" value="ECO:0007669"/>
    <property type="project" value="UniProtKB-SubCell"/>
</dbReference>
<dbReference type="PANTHER" id="PTHR32552:SF81">
    <property type="entry name" value="TONB-DEPENDENT OUTER MEMBRANE RECEPTOR"/>
    <property type="match status" value="1"/>
</dbReference>
<keyword evidence="4" id="KW-0410">Iron transport</keyword>
<evidence type="ECO:0000256" key="13">
    <source>
        <dbReference type="SAM" id="SignalP"/>
    </source>
</evidence>
<name>A0A6G6Y9H4_9SPHN</name>
<feature type="domain" description="TonB-dependent receptor plug" evidence="15">
    <location>
        <begin position="60"/>
        <end position="166"/>
    </location>
</feature>
<keyword evidence="6" id="KW-0408">Iron</keyword>
<dbReference type="SUPFAM" id="SSF56935">
    <property type="entry name" value="Porins"/>
    <property type="match status" value="1"/>
</dbReference>
<dbReference type="RefSeq" id="WP_165328384.1">
    <property type="nucleotide sequence ID" value="NZ_CP049109.1"/>
</dbReference>
<keyword evidence="13" id="KW-0732">Signal</keyword>
<organism evidence="16 17">
    <name type="scientific">Stakelama tenebrarum</name>
    <dbReference type="NCBI Taxonomy" id="2711215"/>
    <lineage>
        <taxon>Bacteria</taxon>
        <taxon>Pseudomonadati</taxon>
        <taxon>Pseudomonadota</taxon>
        <taxon>Alphaproteobacteria</taxon>
        <taxon>Sphingomonadales</taxon>
        <taxon>Sphingomonadaceae</taxon>
        <taxon>Stakelama</taxon>
    </lineage>
</organism>
<dbReference type="KEGG" id="spzr:G5C33_17805"/>
<dbReference type="Pfam" id="PF07715">
    <property type="entry name" value="Plug"/>
    <property type="match status" value="1"/>
</dbReference>
<keyword evidence="5 11" id="KW-0812">Transmembrane</keyword>
<evidence type="ECO:0000256" key="9">
    <source>
        <dbReference type="ARBA" id="ARBA00023136"/>
    </source>
</evidence>
<dbReference type="PANTHER" id="PTHR32552">
    <property type="entry name" value="FERRICHROME IRON RECEPTOR-RELATED"/>
    <property type="match status" value="1"/>
</dbReference>
<dbReference type="Proteomes" id="UP000501568">
    <property type="component" value="Chromosome"/>
</dbReference>
<dbReference type="Gene3D" id="2.40.170.20">
    <property type="entry name" value="TonB-dependent receptor, beta-barrel domain"/>
    <property type="match status" value="1"/>
</dbReference>
<evidence type="ECO:0000256" key="7">
    <source>
        <dbReference type="ARBA" id="ARBA00023065"/>
    </source>
</evidence>
<evidence type="ECO:0000256" key="5">
    <source>
        <dbReference type="ARBA" id="ARBA00022692"/>
    </source>
</evidence>
<reference evidence="16 17" key="1">
    <citation type="submission" date="2020-02" db="EMBL/GenBank/DDBJ databases">
        <authorList>
            <person name="Zheng R.K."/>
            <person name="Sun C.M."/>
        </authorList>
    </citation>
    <scope>NUCLEOTIDE SEQUENCE [LARGE SCALE GENOMIC DNA]</scope>
    <source>
        <strain evidence="17">zrk23</strain>
    </source>
</reference>
<evidence type="ECO:0000256" key="2">
    <source>
        <dbReference type="ARBA" id="ARBA00022448"/>
    </source>
</evidence>
<dbReference type="AlphaFoldDB" id="A0A6G6Y9H4"/>
<keyword evidence="17" id="KW-1185">Reference proteome</keyword>
<evidence type="ECO:0000256" key="12">
    <source>
        <dbReference type="RuleBase" id="RU003357"/>
    </source>
</evidence>
<evidence type="ECO:0000313" key="16">
    <source>
        <dbReference type="EMBL" id="QIG81457.1"/>
    </source>
</evidence>
<evidence type="ECO:0000259" key="14">
    <source>
        <dbReference type="Pfam" id="PF00593"/>
    </source>
</evidence>
<keyword evidence="16" id="KW-0675">Receptor</keyword>
<evidence type="ECO:0000256" key="1">
    <source>
        <dbReference type="ARBA" id="ARBA00004571"/>
    </source>
</evidence>
<evidence type="ECO:0000256" key="10">
    <source>
        <dbReference type="ARBA" id="ARBA00023237"/>
    </source>
</evidence>
<comment type="subcellular location">
    <subcellularLocation>
        <location evidence="1 11">Cell outer membrane</location>
        <topology evidence="1 11">Multi-pass membrane protein</topology>
    </subcellularLocation>
</comment>
<feature type="chain" id="PRO_5026001527" evidence="13">
    <location>
        <begin position="22"/>
        <end position="743"/>
    </location>
</feature>
<evidence type="ECO:0000259" key="15">
    <source>
        <dbReference type="Pfam" id="PF07715"/>
    </source>
</evidence>
<evidence type="ECO:0000256" key="11">
    <source>
        <dbReference type="PROSITE-ProRule" id="PRU01360"/>
    </source>
</evidence>
<accession>A0A6G6Y9H4</accession>
<keyword evidence="3 11" id="KW-1134">Transmembrane beta strand</keyword>
<dbReference type="PROSITE" id="PS52016">
    <property type="entry name" value="TONB_DEPENDENT_REC_3"/>
    <property type="match status" value="1"/>
</dbReference>
<protein>
    <submittedName>
        <fullName evidence="16">TonB-dependent receptor</fullName>
    </submittedName>
</protein>
<keyword evidence="8 12" id="KW-0798">TonB box</keyword>
<evidence type="ECO:0000256" key="4">
    <source>
        <dbReference type="ARBA" id="ARBA00022496"/>
    </source>
</evidence>
<dbReference type="InterPro" id="IPR036942">
    <property type="entry name" value="Beta-barrel_TonB_sf"/>
</dbReference>
<dbReference type="CDD" id="cd01347">
    <property type="entry name" value="ligand_gated_channel"/>
    <property type="match status" value="1"/>
</dbReference>
<keyword evidence="10 11" id="KW-0998">Cell outer membrane</keyword>
<dbReference type="InterPro" id="IPR039426">
    <property type="entry name" value="TonB-dep_rcpt-like"/>
</dbReference>
<keyword evidence="7" id="KW-0406">Ion transport</keyword>
<gene>
    <name evidence="16" type="ORF">G5C33_17805</name>
</gene>
<evidence type="ECO:0000256" key="3">
    <source>
        <dbReference type="ARBA" id="ARBA00022452"/>
    </source>
</evidence>
<evidence type="ECO:0000256" key="8">
    <source>
        <dbReference type="ARBA" id="ARBA00023077"/>
    </source>
</evidence>
<dbReference type="GO" id="GO:0006826">
    <property type="term" value="P:iron ion transport"/>
    <property type="evidence" value="ECO:0007669"/>
    <property type="project" value="UniProtKB-KW"/>
</dbReference>
<sequence length="743" mass="79593">MKGLRLALGASLIVMPGTALAQQAGSDAENSQETPPAPVAVQDVAGDEIVVTAQRREQRLKDVPLTIAALSPEQLAQSGVDNVLDLQNAVSGLSFGGVGTAFQPSIRGVGTLVSTGGSENAVALYVDGIYYYTPQLLGSTLPDVERVEVLKGPQGTLFGRNSVAGAIRVFTRDPSFTPQMDMQISGGAFTGDGGSRSSPHIAASAFVTTPISDTVAVSLSGGYDWIDGFLTDETNGNSYGTIRRANARAKLLFEPTGNLSIKIGGFYLSHDDEGSNASTAVDGLSVASAYPGSIVPTEPYHTAYNSGFGGPMNVGTVETWAADARIELDVDGVGTFTSLTGYNDNSIVNLVSLTHSQSSPTCLATFACVEYSYFVDTQAFSQELNFASERWGIFQLTAGLFYYRNRTDTIAYLQEPIIPNGGMLAKAEHFEIDAYAGYAEIEAHPTDRLTLTAGGRYTHESRDDTATTAATVNKQRDFNSFVPRITAQYELTPTLNAYASFSVGEKSGLTGIANTASTPPYAPVEAEKNTAYEAGLKYADGGNSVNFAGFFYDYTNKQEQGFTGTAVFLQNSGPVRVWGFDADASFRLSDDFRLRGAATWVPEAKYTDFPNAASYGRTRNPDGSFASVLFDATGYRLPRAPEFSGNVALDYEHYTAGGIIDGNVTVSYTSSQFHDLYHVVEQPDYTIVNARFGYTFGDHMRLGIYGRNLTNETYISNTAVSGLGFFAAYGRPREVGLQLGYSY</sequence>
<dbReference type="InterPro" id="IPR000531">
    <property type="entry name" value="Beta-barrel_TonB"/>
</dbReference>
<proteinExistence type="inferred from homology"/>
<evidence type="ECO:0000256" key="6">
    <source>
        <dbReference type="ARBA" id="ARBA00023004"/>
    </source>
</evidence>
<keyword evidence="9 11" id="KW-0472">Membrane</keyword>
<dbReference type="EMBL" id="CP049109">
    <property type="protein sequence ID" value="QIG81457.1"/>
    <property type="molecule type" value="Genomic_DNA"/>
</dbReference>
<feature type="signal peptide" evidence="13">
    <location>
        <begin position="1"/>
        <end position="21"/>
    </location>
</feature>
<dbReference type="Pfam" id="PF00593">
    <property type="entry name" value="TonB_dep_Rec_b-barrel"/>
    <property type="match status" value="1"/>
</dbReference>
<feature type="domain" description="TonB-dependent receptor-like beta-barrel" evidence="14">
    <location>
        <begin position="300"/>
        <end position="709"/>
    </location>
</feature>
<keyword evidence="2 11" id="KW-0813">Transport</keyword>
<evidence type="ECO:0000313" key="17">
    <source>
        <dbReference type="Proteomes" id="UP000501568"/>
    </source>
</evidence>
<dbReference type="InterPro" id="IPR012910">
    <property type="entry name" value="Plug_dom"/>
</dbReference>
<comment type="similarity">
    <text evidence="11 12">Belongs to the TonB-dependent receptor family.</text>
</comment>